<keyword evidence="7" id="KW-0560">Oxidoreductase</keyword>
<comment type="subcellular location">
    <subcellularLocation>
        <location evidence="1">Membrane</location>
    </subcellularLocation>
</comment>
<evidence type="ECO:0000259" key="6">
    <source>
        <dbReference type="Pfam" id="PF04116"/>
    </source>
</evidence>
<organism evidence="7 8">
    <name type="scientific">Methylophilus aquaticus</name>
    <dbReference type="NCBI Taxonomy" id="1971610"/>
    <lineage>
        <taxon>Bacteria</taxon>
        <taxon>Pseudomonadati</taxon>
        <taxon>Pseudomonadota</taxon>
        <taxon>Betaproteobacteria</taxon>
        <taxon>Nitrosomonadales</taxon>
        <taxon>Methylophilaceae</taxon>
        <taxon>Methylophilus</taxon>
    </lineage>
</organism>
<evidence type="ECO:0000256" key="4">
    <source>
        <dbReference type="ARBA" id="ARBA00023136"/>
    </source>
</evidence>
<keyword evidence="2 5" id="KW-0812">Transmembrane</keyword>
<feature type="transmembrane region" description="Helical" evidence="5">
    <location>
        <begin position="164"/>
        <end position="187"/>
    </location>
</feature>
<sequence length="378" mass="43377">MMIRQLRLAIRNDLEAPEEARHFGSGWLSGVAALILSIASIGLLLGDRFSGLFSTQVLAALYALPQFTLIVQGLVVLGFVLACTNLVLRRNRILGFTAIGLVLLTITIAQTLNARQASLSGLTISLDWFVLNILLTGILFIPLEKLFGRLTQQALFRDEWREDLFYFLISSVFVQTLTFFTLAPSMAILQHTSDWSALRQTVASQPLWLQVIEIMFLTDFVQYWFHRAFHQIPFLWGFHAVHHSAKKMDWLAGSRMHIVEIIGLRSMTVIPMYVLGFAEGALHIYILLVYLNATFVHANVRFNVEWLKPLMVTPRFHHWHHGIEKEAIDVNFSIHFPLFDKLFGTYYMPPNQWPTGYGIGGHPVPNGYWRQFWYPFKK</sequence>
<dbReference type="InterPro" id="IPR050307">
    <property type="entry name" value="Sterol_Desaturase_Related"/>
</dbReference>
<accession>A0ABT9JTK2</accession>
<dbReference type="Proteomes" id="UP001225906">
    <property type="component" value="Unassembled WGS sequence"/>
</dbReference>
<dbReference type="PANTHER" id="PTHR11863">
    <property type="entry name" value="STEROL DESATURASE"/>
    <property type="match status" value="1"/>
</dbReference>
<dbReference type="EMBL" id="JAVCAP010000016">
    <property type="protein sequence ID" value="MDP8567927.1"/>
    <property type="molecule type" value="Genomic_DNA"/>
</dbReference>
<dbReference type="EC" id="1.-.-.-" evidence="7"/>
<evidence type="ECO:0000256" key="5">
    <source>
        <dbReference type="SAM" id="Phobius"/>
    </source>
</evidence>
<protein>
    <submittedName>
        <fullName evidence="7">Sterol desaturase family protein</fullName>
        <ecNumber evidence="7">1.-.-.-</ecNumber>
    </submittedName>
</protein>
<keyword evidence="3 5" id="KW-1133">Transmembrane helix</keyword>
<evidence type="ECO:0000256" key="1">
    <source>
        <dbReference type="ARBA" id="ARBA00004370"/>
    </source>
</evidence>
<name>A0ABT9JTK2_9PROT</name>
<feature type="domain" description="Fatty acid hydroxylase" evidence="6">
    <location>
        <begin position="214"/>
        <end position="345"/>
    </location>
</feature>
<feature type="transmembrane region" description="Helical" evidence="5">
    <location>
        <begin position="57"/>
        <end position="81"/>
    </location>
</feature>
<dbReference type="Pfam" id="PF04116">
    <property type="entry name" value="FA_hydroxylase"/>
    <property type="match status" value="1"/>
</dbReference>
<evidence type="ECO:0000256" key="3">
    <source>
        <dbReference type="ARBA" id="ARBA00022989"/>
    </source>
</evidence>
<evidence type="ECO:0000313" key="7">
    <source>
        <dbReference type="EMBL" id="MDP8567927.1"/>
    </source>
</evidence>
<feature type="transmembrane region" description="Helical" evidence="5">
    <location>
        <begin position="124"/>
        <end position="143"/>
    </location>
</feature>
<evidence type="ECO:0000256" key="2">
    <source>
        <dbReference type="ARBA" id="ARBA00022692"/>
    </source>
</evidence>
<comment type="caution">
    <text evidence="7">The sequence shown here is derived from an EMBL/GenBank/DDBJ whole genome shotgun (WGS) entry which is preliminary data.</text>
</comment>
<reference evidence="8" key="1">
    <citation type="journal article" date="2019" name="Int. J. Syst. Evol. Microbiol.">
        <title>The Global Catalogue of Microorganisms (GCM) 10K type strain sequencing project: providing services to taxonomists for standard genome sequencing and annotation.</title>
        <authorList>
            <consortium name="The Broad Institute Genomics Platform"/>
            <consortium name="The Broad Institute Genome Sequencing Center for Infectious Disease"/>
            <person name="Wu L."/>
            <person name="Ma J."/>
        </authorList>
    </citation>
    <scope>NUCLEOTIDE SEQUENCE [LARGE SCALE GENOMIC DNA]</scope>
    <source>
        <strain evidence="8">VKM B-3159</strain>
    </source>
</reference>
<dbReference type="GO" id="GO:0016491">
    <property type="term" value="F:oxidoreductase activity"/>
    <property type="evidence" value="ECO:0007669"/>
    <property type="project" value="UniProtKB-KW"/>
</dbReference>
<keyword evidence="4 5" id="KW-0472">Membrane</keyword>
<feature type="transmembrane region" description="Helical" evidence="5">
    <location>
        <begin position="21"/>
        <end position="45"/>
    </location>
</feature>
<dbReference type="InterPro" id="IPR006694">
    <property type="entry name" value="Fatty_acid_hydroxylase"/>
</dbReference>
<proteinExistence type="predicted"/>
<gene>
    <name evidence="7" type="ORF">Q9291_08705</name>
</gene>
<feature type="transmembrane region" description="Helical" evidence="5">
    <location>
        <begin position="93"/>
        <end position="112"/>
    </location>
</feature>
<dbReference type="RefSeq" id="WP_306389647.1">
    <property type="nucleotide sequence ID" value="NZ_JAVCAP010000016.1"/>
</dbReference>
<keyword evidence="8" id="KW-1185">Reference proteome</keyword>
<evidence type="ECO:0000313" key="8">
    <source>
        <dbReference type="Proteomes" id="UP001225906"/>
    </source>
</evidence>